<reference evidence="5" key="1">
    <citation type="submission" date="2020-06" db="EMBL/GenBank/DDBJ databases">
        <title>A chromosome-scale genome assembly of Talaromyces rugulosus W13939.</title>
        <authorList>
            <person name="Wang B."/>
            <person name="Guo L."/>
            <person name="Ye K."/>
            <person name="Wang L."/>
        </authorList>
    </citation>
    <scope>NUCLEOTIDE SEQUENCE [LARGE SCALE GENOMIC DNA]</scope>
    <source>
        <strain evidence="5">W13939</strain>
    </source>
</reference>
<evidence type="ECO:0000256" key="2">
    <source>
        <dbReference type="SAM" id="Phobius"/>
    </source>
</evidence>
<dbReference type="OrthoDB" id="2331100at2759"/>
<dbReference type="PANTHER" id="PTHR34883:SF15">
    <property type="entry name" value="EXTRACELLULAR SERINE-RICH PROTEIN"/>
    <property type="match status" value="1"/>
</dbReference>
<dbReference type="SUPFAM" id="SSF49503">
    <property type="entry name" value="Cupredoxins"/>
    <property type="match status" value="1"/>
</dbReference>
<dbReference type="CDD" id="cd00920">
    <property type="entry name" value="Cupredoxin"/>
    <property type="match status" value="1"/>
</dbReference>
<feature type="transmembrane region" description="Helical" evidence="2">
    <location>
        <begin position="206"/>
        <end position="226"/>
    </location>
</feature>
<keyword evidence="5" id="KW-1185">Reference proteome</keyword>
<feature type="chain" id="PRO_5028880993" description="Phytocyanin domain-containing protein" evidence="3">
    <location>
        <begin position="21"/>
        <end position="227"/>
    </location>
</feature>
<dbReference type="PANTHER" id="PTHR34883">
    <property type="entry name" value="SERINE-RICH PROTEIN, PUTATIVE-RELATED-RELATED"/>
    <property type="match status" value="1"/>
</dbReference>
<feature type="compositionally biased region" description="Low complexity" evidence="1">
    <location>
        <begin position="170"/>
        <end position="198"/>
    </location>
</feature>
<gene>
    <name evidence="4" type="ORF">TRUGW13939_06784</name>
</gene>
<dbReference type="Proteomes" id="UP000509510">
    <property type="component" value="Chromosome III"/>
</dbReference>
<feature type="signal peptide" evidence="3">
    <location>
        <begin position="1"/>
        <end position="20"/>
    </location>
</feature>
<dbReference type="InterPro" id="IPR052953">
    <property type="entry name" value="Ser-rich/MCO-related"/>
</dbReference>
<evidence type="ECO:0000313" key="5">
    <source>
        <dbReference type="Proteomes" id="UP000509510"/>
    </source>
</evidence>
<keyword evidence="3" id="KW-0732">Signal</keyword>
<dbReference type="Gene3D" id="2.60.40.420">
    <property type="entry name" value="Cupredoxins - blue copper proteins"/>
    <property type="match status" value="1"/>
</dbReference>
<proteinExistence type="predicted"/>
<evidence type="ECO:0008006" key="6">
    <source>
        <dbReference type="Google" id="ProtNLM"/>
    </source>
</evidence>
<accession>A0A7H8R080</accession>
<name>A0A7H8R080_TALRU</name>
<protein>
    <recommendedName>
        <fullName evidence="6">Phytocyanin domain-containing protein</fullName>
    </recommendedName>
</protein>
<keyword evidence="2" id="KW-0472">Membrane</keyword>
<dbReference type="InterPro" id="IPR008972">
    <property type="entry name" value="Cupredoxin"/>
</dbReference>
<evidence type="ECO:0000256" key="1">
    <source>
        <dbReference type="SAM" id="MobiDB-lite"/>
    </source>
</evidence>
<dbReference type="GeneID" id="55994278"/>
<evidence type="ECO:0000256" key="3">
    <source>
        <dbReference type="SAM" id="SignalP"/>
    </source>
</evidence>
<dbReference type="KEGG" id="trg:TRUGW13939_06784"/>
<dbReference type="EMBL" id="CP055900">
    <property type="protein sequence ID" value="QKX59647.1"/>
    <property type="molecule type" value="Genomic_DNA"/>
</dbReference>
<organism evidence="4 5">
    <name type="scientific">Talaromyces rugulosus</name>
    <name type="common">Penicillium rugulosum</name>
    <dbReference type="NCBI Taxonomy" id="121627"/>
    <lineage>
        <taxon>Eukaryota</taxon>
        <taxon>Fungi</taxon>
        <taxon>Dikarya</taxon>
        <taxon>Ascomycota</taxon>
        <taxon>Pezizomycotina</taxon>
        <taxon>Eurotiomycetes</taxon>
        <taxon>Eurotiomycetidae</taxon>
        <taxon>Eurotiales</taxon>
        <taxon>Trichocomaceae</taxon>
        <taxon>Talaromyces</taxon>
        <taxon>Talaromyces sect. Islandici</taxon>
    </lineage>
</organism>
<sequence length="227" mass="23363">MVQILRSIAVFCWLAFASEASSSATTSLPSSTTSSAAVQTIDVGESGLTFDPDTLTVSPGGKVEFHFYPGNHSVVQASFANPCHPLSETSFFSGFVPDQSTIFTLMINDTNPIWYYCGQVGHCQAGMVGVINPPANSPDTLEVFKTSAVTSNGSTVPASVEGGVLGPPNSGTSTSSAVASSTSASSTSASSTSTSSPSQTGEATVLFPWTDMGIILLLSVLVALWMI</sequence>
<dbReference type="AlphaFoldDB" id="A0A7H8R080"/>
<evidence type="ECO:0000313" key="4">
    <source>
        <dbReference type="EMBL" id="QKX59647.1"/>
    </source>
</evidence>
<keyword evidence="2" id="KW-0812">Transmembrane</keyword>
<keyword evidence="2" id="KW-1133">Transmembrane helix</keyword>
<dbReference type="RefSeq" id="XP_035345825.1">
    <property type="nucleotide sequence ID" value="XM_035489932.1"/>
</dbReference>
<feature type="region of interest" description="Disordered" evidence="1">
    <location>
        <begin position="152"/>
        <end position="201"/>
    </location>
</feature>